<dbReference type="InterPro" id="IPR031338">
    <property type="entry name" value="KDPG/KHG_AS_2"/>
</dbReference>
<evidence type="ECO:0000256" key="3">
    <source>
        <dbReference type="ARBA" id="ARBA00006906"/>
    </source>
</evidence>
<evidence type="ECO:0000256" key="1">
    <source>
        <dbReference type="ARBA" id="ARBA00000654"/>
    </source>
</evidence>
<proteinExistence type="inferred from homology"/>
<comment type="catalytic activity">
    <reaction evidence="1">
        <text>2-dehydro-3-deoxy-6-phospho-D-gluconate = D-glyceraldehyde 3-phosphate + pyruvate</text>
        <dbReference type="Rhea" id="RHEA:17089"/>
        <dbReference type="ChEBI" id="CHEBI:15361"/>
        <dbReference type="ChEBI" id="CHEBI:57569"/>
        <dbReference type="ChEBI" id="CHEBI:59776"/>
        <dbReference type="EC" id="4.1.2.14"/>
    </reaction>
</comment>
<sequence>MTPREILTAGPVVPVIAIDDPQTAVGLAQALLDGGIRVLEITLRTPAAVEAIRRIKREVPAAAVGAGTVINAAQLKAVTEAGAMFAISPGINTPFAQAAAAADIPVIPGVSGAGELMLALEYGFDTVKLFPAEAVGGIKMLKALHGPFPQVRFCPTGGIGPAAAPDYLAQPNVLCVGGSWLTPAQLVAEKKLARHYRTGRTVRPTEARTPPIRRKP</sequence>
<dbReference type="AlphaFoldDB" id="D4DP78"/>
<comment type="similarity">
    <text evidence="3">Belongs to the KHG/KDPG aldolase family.</text>
</comment>
<dbReference type="CDD" id="cd00452">
    <property type="entry name" value="KDPG_aldolase"/>
    <property type="match status" value="1"/>
</dbReference>
<keyword evidence="8" id="KW-0119">Carbohydrate metabolism</keyword>
<reference evidence="9 10" key="1">
    <citation type="submission" date="2010-02" db="EMBL/GenBank/DDBJ databases">
        <authorList>
            <person name="Weinstock G."/>
            <person name="Sodergren E."/>
            <person name="Clifton S."/>
            <person name="Fulton L."/>
            <person name="Fulton B."/>
            <person name="Courtney L."/>
            <person name="Fronick C."/>
            <person name="Harrison M."/>
            <person name="Strong C."/>
            <person name="Farmer C."/>
            <person name="Delahaunty K."/>
            <person name="Markovic C."/>
            <person name="Hall O."/>
            <person name="Minx P."/>
            <person name="Tomlinson C."/>
            <person name="Mitreva M."/>
            <person name="Nelson J."/>
            <person name="Hou S."/>
            <person name="Wollam A."/>
            <person name="Pepin K.H."/>
            <person name="Johnson M."/>
            <person name="Bhonagiri V."/>
            <person name="Zhang X."/>
            <person name="Suruliraj S."/>
            <person name="Warren W."/>
            <person name="Chinwalla A."/>
            <person name="Mardis E.R."/>
            <person name="Wilson R.K."/>
        </authorList>
    </citation>
    <scope>NUCLEOTIDE SEQUENCE [LARGE SCALE GENOMIC DNA]</scope>
    <source>
        <strain evidence="9 10">ATCC 29315</strain>
    </source>
</reference>
<dbReference type="EC" id="4.1.2.14" evidence="5"/>
<dbReference type="Proteomes" id="UP000005536">
    <property type="component" value="Unassembled WGS sequence"/>
</dbReference>
<evidence type="ECO:0000313" key="10">
    <source>
        <dbReference type="Proteomes" id="UP000005536"/>
    </source>
</evidence>
<comment type="subunit">
    <text evidence="4">Homotrimer.</text>
</comment>
<protein>
    <recommendedName>
        <fullName evidence="5">2-dehydro-3-deoxy-phosphogluconate aldolase</fullName>
        <ecNumber evidence="5">4.1.2.14</ecNumber>
    </recommendedName>
</protein>
<dbReference type="PROSITE" id="PS00159">
    <property type="entry name" value="ALDOLASE_KDPG_KHG_1"/>
    <property type="match status" value="1"/>
</dbReference>
<dbReference type="Pfam" id="PF01081">
    <property type="entry name" value="Aldolase"/>
    <property type="match status" value="1"/>
</dbReference>
<dbReference type="PANTHER" id="PTHR30246:SF1">
    <property type="entry name" value="2-DEHYDRO-3-DEOXY-6-PHOSPHOGALACTONATE ALDOLASE-RELATED"/>
    <property type="match status" value="1"/>
</dbReference>
<accession>D4DP78</accession>
<dbReference type="SUPFAM" id="SSF51569">
    <property type="entry name" value="Aldolase"/>
    <property type="match status" value="1"/>
</dbReference>
<organism evidence="9 10">
    <name type="scientific">Neisseria elongata subsp. glycolytica ATCC 29315</name>
    <dbReference type="NCBI Taxonomy" id="546263"/>
    <lineage>
        <taxon>Bacteria</taxon>
        <taxon>Pseudomonadati</taxon>
        <taxon>Pseudomonadota</taxon>
        <taxon>Betaproteobacteria</taxon>
        <taxon>Neisseriales</taxon>
        <taxon>Neisseriaceae</taxon>
        <taxon>Neisseria</taxon>
    </lineage>
</organism>
<dbReference type="EMBL" id="ADBF01000022">
    <property type="protein sequence ID" value="EFE50367.1"/>
    <property type="molecule type" value="Genomic_DNA"/>
</dbReference>
<comment type="caution">
    <text evidence="9">The sequence shown here is derived from an EMBL/GenBank/DDBJ whole genome shotgun (WGS) entry which is preliminary data.</text>
</comment>
<evidence type="ECO:0000256" key="5">
    <source>
        <dbReference type="ARBA" id="ARBA00013063"/>
    </source>
</evidence>
<evidence type="ECO:0000256" key="4">
    <source>
        <dbReference type="ARBA" id="ARBA00011233"/>
    </source>
</evidence>
<dbReference type="InterPro" id="IPR013785">
    <property type="entry name" value="Aldolase_TIM"/>
</dbReference>
<evidence type="ECO:0000256" key="8">
    <source>
        <dbReference type="ARBA" id="ARBA00023277"/>
    </source>
</evidence>
<keyword evidence="6" id="KW-0456">Lyase</keyword>
<dbReference type="NCBIfam" id="TIGR01182">
    <property type="entry name" value="eda"/>
    <property type="match status" value="1"/>
</dbReference>
<dbReference type="STRING" id="546263.NELON_03055"/>
<gene>
    <name evidence="9" type="primary">eda</name>
    <name evidence="9" type="ORF">NEIELOOT_00864</name>
</gene>
<dbReference type="Gene3D" id="3.20.20.70">
    <property type="entry name" value="Aldolase class I"/>
    <property type="match status" value="1"/>
</dbReference>
<evidence type="ECO:0000313" key="9">
    <source>
        <dbReference type="EMBL" id="EFE50367.1"/>
    </source>
</evidence>
<name>D4DP78_NEIEG</name>
<evidence type="ECO:0000256" key="7">
    <source>
        <dbReference type="ARBA" id="ARBA00023270"/>
    </source>
</evidence>
<dbReference type="NCBIfam" id="NF004325">
    <property type="entry name" value="PRK05718.1"/>
    <property type="match status" value="1"/>
</dbReference>
<dbReference type="PANTHER" id="PTHR30246">
    <property type="entry name" value="2-KETO-3-DEOXY-6-PHOSPHOGLUCONATE ALDOLASE"/>
    <property type="match status" value="1"/>
</dbReference>
<dbReference type="GO" id="GO:0008675">
    <property type="term" value="F:2-dehydro-3-deoxy-phosphogluconate aldolase activity"/>
    <property type="evidence" value="ECO:0007669"/>
    <property type="project" value="UniProtKB-EC"/>
</dbReference>
<keyword evidence="7" id="KW-0704">Schiff base</keyword>
<comment type="pathway">
    <text evidence="2">Carbohydrate acid metabolism; 2-dehydro-3-deoxy-D-gluconate degradation; D-glyceraldehyde 3-phosphate and pyruvate from 2-dehydro-3-deoxy-D-gluconate: step 2/2.</text>
</comment>
<dbReference type="PROSITE" id="PS00160">
    <property type="entry name" value="ALDOLASE_KDPG_KHG_2"/>
    <property type="match status" value="1"/>
</dbReference>
<evidence type="ECO:0000256" key="2">
    <source>
        <dbReference type="ARBA" id="ARBA00004736"/>
    </source>
</evidence>
<dbReference type="InterPro" id="IPR031337">
    <property type="entry name" value="KDPG/KHG_AS_1"/>
</dbReference>
<dbReference type="InterPro" id="IPR000887">
    <property type="entry name" value="Aldlse_KDPG_KHG"/>
</dbReference>
<evidence type="ECO:0000256" key="6">
    <source>
        <dbReference type="ARBA" id="ARBA00023239"/>
    </source>
</evidence>